<proteinExistence type="predicted"/>
<dbReference type="RefSeq" id="WP_119753311.1">
    <property type="nucleotide sequence ID" value="NZ_CP032382.1"/>
</dbReference>
<name>A0A385SGE5_9BACT</name>
<evidence type="ECO:0000313" key="2">
    <source>
        <dbReference type="Proteomes" id="UP000266183"/>
    </source>
</evidence>
<sequence length="369" mass="39978">MEKLLLALMVAGVIIADLAFTYSGSAPPAANANDPGNGNCTACHSTFPLSTSGVIWNNINLTSTVPLSQFSPGTNYTLQLSFADPTRTRYGFEVVALPSGAGPGDPSIGTMTATSPETALQISGGREYMSHSPGGTSAPSNSKTWTFDWETPSNYTGDVNFYVVISSANNDNAISGDRTYAKIFSSTIVLPITLRSFEASVVGGSVHLKWVTATEQNNHFFTIQRMVDAAEFIDLDTLAGAGTTNMERSYAWIDHTPYHGHNYYRIKQTDYDGTSTYSELAAVKVDLDNSLRVYPNPVEREMLTIESADPKATLEVVDIVKNFNAVDLRAAQMDQPLRNKITLSHLPGGFYVIRLRVNGALVSKKVVVH</sequence>
<keyword evidence="2" id="KW-1185">Reference proteome</keyword>
<dbReference type="Proteomes" id="UP000266183">
    <property type="component" value="Chromosome"/>
</dbReference>
<protein>
    <submittedName>
        <fullName evidence="1">T9SS C-terminal target domain-containing protein</fullName>
    </submittedName>
</protein>
<reference evidence="2" key="1">
    <citation type="submission" date="2018-09" db="EMBL/GenBank/DDBJ databases">
        <title>Chryseolinea sp. KIS68-18 isolated from soil.</title>
        <authorList>
            <person name="Weon H.-Y."/>
            <person name="Kwon S.-W."/>
            <person name="Lee S.A."/>
        </authorList>
    </citation>
    <scope>NUCLEOTIDE SEQUENCE [LARGE SCALE GENOMIC DNA]</scope>
    <source>
        <strain evidence="2">KIS68-18</strain>
    </source>
</reference>
<dbReference type="EMBL" id="CP032382">
    <property type="protein sequence ID" value="AYB30004.1"/>
    <property type="molecule type" value="Genomic_DNA"/>
</dbReference>
<dbReference type="OrthoDB" id="927019at2"/>
<dbReference type="Gene3D" id="2.60.40.4060">
    <property type="entry name" value="Reeler domain"/>
    <property type="match status" value="1"/>
</dbReference>
<gene>
    <name evidence="1" type="ORF">D4L85_05160</name>
</gene>
<dbReference type="AlphaFoldDB" id="A0A385SGE5"/>
<dbReference type="InterPro" id="IPR042307">
    <property type="entry name" value="Reeler_sf"/>
</dbReference>
<evidence type="ECO:0000313" key="1">
    <source>
        <dbReference type="EMBL" id="AYB30004.1"/>
    </source>
</evidence>
<dbReference type="KEGG" id="chk:D4L85_05160"/>
<dbReference type="InterPro" id="IPR026444">
    <property type="entry name" value="Secre_tail"/>
</dbReference>
<dbReference type="NCBIfam" id="TIGR04183">
    <property type="entry name" value="Por_Secre_tail"/>
    <property type="match status" value="1"/>
</dbReference>
<dbReference type="NCBIfam" id="NF041895">
    <property type="entry name" value="choice_anch_V"/>
    <property type="match status" value="1"/>
</dbReference>
<accession>A0A385SGE5</accession>
<organism evidence="1 2">
    <name type="scientific">Chryseolinea soli</name>
    <dbReference type="NCBI Taxonomy" id="2321403"/>
    <lineage>
        <taxon>Bacteria</taxon>
        <taxon>Pseudomonadati</taxon>
        <taxon>Bacteroidota</taxon>
        <taxon>Cytophagia</taxon>
        <taxon>Cytophagales</taxon>
        <taxon>Fulvivirgaceae</taxon>
        <taxon>Chryseolinea</taxon>
    </lineage>
</organism>